<sequence>MDYKSMIAGYKEDKGYSAGDEWVMREISRTHGHLLMCFKPSTGANTDTLDEVYALQRFADIQCEHAPWLLDVSTDAVKPGTHDEEIVGGYVVFLLMTKLPGTRIIYNHYWQLSLAERDEIRREFKKALLAVWDCGIYPQDSAPRNVIWDSQNRKCFIVDFEAIEHEGNSKRPEWTDKQFEYWKLAENRFLGFI</sequence>
<proteinExistence type="predicted"/>
<evidence type="ECO:0000313" key="1">
    <source>
        <dbReference type="EMBL" id="KAF2868631.1"/>
    </source>
</evidence>
<accession>A0A7C8I5G1</accession>
<dbReference type="Proteomes" id="UP000481861">
    <property type="component" value="Unassembled WGS sequence"/>
</dbReference>
<organism evidence="1 2">
    <name type="scientific">Massariosphaeria phaeospora</name>
    <dbReference type="NCBI Taxonomy" id="100035"/>
    <lineage>
        <taxon>Eukaryota</taxon>
        <taxon>Fungi</taxon>
        <taxon>Dikarya</taxon>
        <taxon>Ascomycota</taxon>
        <taxon>Pezizomycotina</taxon>
        <taxon>Dothideomycetes</taxon>
        <taxon>Pleosporomycetidae</taxon>
        <taxon>Pleosporales</taxon>
        <taxon>Pleosporales incertae sedis</taxon>
        <taxon>Massariosphaeria</taxon>
    </lineage>
</organism>
<dbReference type="OrthoDB" id="5401170at2759"/>
<dbReference type="EMBL" id="JAADJZ010000018">
    <property type="protein sequence ID" value="KAF2868631.1"/>
    <property type="molecule type" value="Genomic_DNA"/>
</dbReference>
<dbReference type="Gene3D" id="1.10.510.10">
    <property type="entry name" value="Transferase(Phosphotransferase) domain 1"/>
    <property type="match status" value="1"/>
</dbReference>
<name>A0A7C8I5G1_9PLEO</name>
<dbReference type="InterPro" id="IPR011009">
    <property type="entry name" value="Kinase-like_dom_sf"/>
</dbReference>
<reference evidence="1 2" key="1">
    <citation type="submission" date="2020-01" db="EMBL/GenBank/DDBJ databases">
        <authorList>
            <consortium name="DOE Joint Genome Institute"/>
            <person name="Haridas S."/>
            <person name="Albert R."/>
            <person name="Binder M."/>
            <person name="Bloem J."/>
            <person name="Labutti K."/>
            <person name="Salamov A."/>
            <person name="Andreopoulos B."/>
            <person name="Baker S.E."/>
            <person name="Barry K."/>
            <person name="Bills G."/>
            <person name="Bluhm B.H."/>
            <person name="Cannon C."/>
            <person name="Castanera R."/>
            <person name="Culley D.E."/>
            <person name="Daum C."/>
            <person name="Ezra D."/>
            <person name="Gonzalez J.B."/>
            <person name="Henrissat B."/>
            <person name="Kuo A."/>
            <person name="Liang C."/>
            <person name="Lipzen A."/>
            <person name="Lutzoni F."/>
            <person name="Magnuson J."/>
            <person name="Mondo S."/>
            <person name="Nolan M."/>
            <person name="Ohm R."/>
            <person name="Pangilinan J."/>
            <person name="Park H.-J.H."/>
            <person name="Ramirez L."/>
            <person name="Alfaro M."/>
            <person name="Sun H."/>
            <person name="Tritt A."/>
            <person name="Yoshinaga Y."/>
            <person name="Zwiers L.-H.L."/>
            <person name="Turgeon B.G."/>
            <person name="Goodwin S.B."/>
            <person name="Spatafora J.W."/>
            <person name="Crous P.W."/>
            <person name="Grigoriev I.V."/>
        </authorList>
    </citation>
    <scope>NUCLEOTIDE SEQUENCE [LARGE SCALE GENOMIC DNA]</scope>
    <source>
        <strain evidence="1 2">CBS 611.86</strain>
    </source>
</reference>
<evidence type="ECO:0000313" key="2">
    <source>
        <dbReference type="Proteomes" id="UP000481861"/>
    </source>
</evidence>
<dbReference type="SUPFAM" id="SSF56112">
    <property type="entry name" value="Protein kinase-like (PK-like)"/>
    <property type="match status" value="1"/>
</dbReference>
<dbReference type="AlphaFoldDB" id="A0A7C8I5G1"/>
<gene>
    <name evidence="1" type="ORF">BDV95DRAFT_118167</name>
</gene>
<keyword evidence="2" id="KW-1185">Reference proteome</keyword>
<comment type="caution">
    <text evidence="1">The sequence shown here is derived from an EMBL/GenBank/DDBJ whole genome shotgun (WGS) entry which is preliminary data.</text>
</comment>
<protein>
    <recommendedName>
        <fullName evidence="3">Protein kinase domain-containing protein</fullName>
    </recommendedName>
</protein>
<evidence type="ECO:0008006" key="3">
    <source>
        <dbReference type="Google" id="ProtNLM"/>
    </source>
</evidence>